<reference evidence="4 5" key="1">
    <citation type="submission" date="2016-10" db="EMBL/GenBank/DDBJ databases">
        <authorList>
            <person name="de Groot N.N."/>
        </authorList>
    </citation>
    <scope>NUCLEOTIDE SEQUENCE [LARGE SCALE GENOMIC DNA]</scope>
    <source>
        <strain evidence="4 5">IBRC-M 10780</strain>
    </source>
</reference>
<dbReference type="STRING" id="930131.SAMN05216389_12234"/>
<feature type="compositionally biased region" description="Acidic residues" evidence="1">
    <location>
        <begin position="64"/>
        <end position="88"/>
    </location>
</feature>
<feature type="signal peptide" evidence="2">
    <location>
        <begin position="1"/>
        <end position="20"/>
    </location>
</feature>
<dbReference type="PANTHER" id="PTHR39176">
    <property type="entry name" value="PERIPLASMIC PROTEIN-RELATED"/>
    <property type="match status" value="1"/>
</dbReference>
<keyword evidence="2" id="KW-0732">Signal</keyword>
<evidence type="ECO:0000259" key="3">
    <source>
        <dbReference type="Pfam" id="PF07007"/>
    </source>
</evidence>
<dbReference type="PANTHER" id="PTHR39176:SF1">
    <property type="entry name" value="PERIPLASMIC PROTEIN"/>
    <property type="match status" value="1"/>
</dbReference>
<keyword evidence="5" id="KW-1185">Reference proteome</keyword>
<dbReference type="AlphaFoldDB" id="A0A1I0GJT6"/>
<sequence length="214" mass="24208">MKNNRKLLIGVLTFVLLLLAACDDSSDDSSAKPDNQSDSNNAAESTDDNAANSDESAENGSDNMESENADANENDETPSNESTQDEENTSANDTGSLKEEYLKKLKETKKETDELINNPTDSSTYAMKNAEGKRFDIWDGLLNEVYQILEEQLPPEEMEQLRKEQREWIEYRDDTAKEASLEYEGGTHEQLEYTAVMNNLTEERCFELVEGYMK</sequence>
<dbReference type="OrthoDB" id="2438161at2"/>
<feature type="chain" id="PRO_5038903629" evidence="2">
    <location>
        <begin position="21"/>
        <end position="214"/>
    </location>
</feature>
<evidence type="ECO:0000313" key="5">
    <source>
        <dbReference type="Proteomes" id="UP000198618"/>
    </source>
</evidence>
<name>A0A1I0GJT6_9BACI</name>
<feature type="domain" description="Lysozyme inhibitor LprI-like N-terminal" evidence="3">
    <location>
        <begin position="120"/>
        <end position="208"/>
    </location>
</feature>
<dbReference type="Proteomes" id="UP000198618">
    <property type="component" value="Unassembled WGS sequence"/>
</dbReference>
<accession>A0A1I0GJT6</accession>
<feature type="region of interest" description="Disordered" evidence="1">
    <location>
        <begin position="24"/>
        <end position="98"/>
    </location>
</feature>
<evidence type="ECO:0000256" key="1">
    <source>
        <dbReference type="SAM" id="MobiDB-lite"/>
    </source>
</evidence>
<feature type="compositionally biased region" description="Polar residues" evidence="1">
    <location>
        <begin position="32"/>
        <end position="61"/>
    </location>
</feature>
<protein>
    <submittedName>
        <fullName evidence="4">Uncharacterized conserved protein YecT, DUF1311 family</fullName>
    </submittedName>
</protein>
<organism evidence="4 5">
    <name type="scientific">Oceanobacillus limi</name>
    <dbReference type="NCBI Taxonomy" id="930131"/>
    <lineage>
        <taxon>Bacteria</taxon>
        <taxon>Bacillati</taxon>
        <taxon>Bacillota</taxon>
        <taxon>Bacilli</taxon>
        <taxon>Bacillales</taxon>
        <taxon>Bacillaceae</taxon>
        <taxon>Oceanobacillus</taxon>
    </lineage>
</organism>
<gene>
    <name evidence="4" type="ORF">SAMN05216389_12234</name>
</gene>
<evidence type="ECO:0000256" key="2">
    <source>
        <dbReference type="SAM" id="SignalP"/>
    </source>
</evidence>
<dbReference type="EMBL" id="FOHE01000022">
    <property type="protein sequence ID" value="SET71208.1"/>
    <property type="molecule type" value="Genomic_DNA"/>
</dbReference>
<dbReference type="RefSeq" id="WP_090872203.1">
    <property type="nucleotide sequence ID" value="NZ_FOHE01000022.1"/>
</dbReference>
<dbReference type="Gene3D" id="1.20.1270.180">
    <property type="match status" value="1"/>
</dbReference>
<dbReference type="InterPro" id="IPR009739">
    <property type="entry name" value="LprI-like_N"/>
</dbReference>
<dbReference type="PROSITE" id="PS51257">
    <property type="entry name" value="PROKAR_LIPOPROTEIN"/>
    <property type="match status" value="1"/>
</dbReference>
<proteinExistence type="predicted"/>
<dbReference type="Pfam" id="PF07007">
    <property type="entry name" value="LprI"/>
    <property type="match status" value="1"/>
</dbReference>
<evidence type="ECO:0000313" key="4">
    <source>
        <dbReference type="EMBL" id="SET71208.1"/>
    </source>
</evidence>